<dbReference type="PANTHER" id="PTHR24567:SF26">
    <property type="entry name" value="REGULATORY PROTEIN YEIL"/>
    <property type="match status" value="1"/>
</dbReference>
<dbReference type="Pfam" id="PF13545">
    <property type="entry name" value="HTH_Crp_2"/>
    <property type="match status" value="1"/>
</dbReference>
<gene>
    <name evidence="7" type="primary">rcfA</name>
    <name evidence="7" type="ORF">St703_26620</name>
</gene>
<evidence type="ECO:0000256" key="4">
    <source>
        <dbReference type="ARBA" id="ARBA00023163"/>
    </source>
</evidence>
<dbReference type="Gene3D" id="2.60.120.10">
    <property type="entry name" value="Jelly Rolls"/>
    <property type="match status" value="1"/>
</dbReference>
<dbReference type="InterPro" id="IPR014710">
    <property type="entry name" value="RmlC-like_jellyroll"/>
</dbReference>
<organism evidence="7 8">
    <name type="scientific">Sporolactobacillus terrae</name>
    <dbReference type="NCBI Taxonomy" id="269673"/>
    <lineage>
        <taxon>Bacteria</taxon>
        <taxon>Bacillati</taxon>
        <taxon>Bacillota</taxon>
        <taxon>Bacilli</taxon>
        <taxon>Bacillales</taxon>
        <taxon>Sporolactobacillaceae</taxon>
        <taxon>Sporolactobacillus</taxon>
    </lineage>
</organism>
<reference evidence="7 8" key="1">
    <citation type="submission" date="2019-09" db="EMBL/GenBank/DDBJ databases">
        <title>Complete genome sequence of Sporolactobacillus terrae 70-3.</title>
        <authorList>
            <person name="Tanaka N."/>
            <person name="Shiwa Y."/>
            <person name="Fujita N."/>
            <person name="Tanasupawat S."/>
        </authorList>
    </citation>
    <scope>NUCLEOTIDE SEQUENCE [LARGE SCALE GENOMIC DNA]</scope>
    <source>
        <strain evidence="7 8">70-3</strain>
    </source>
</reference>
<keyword evidence="1" id="KW-0805">Transcription regulation</keyword>
<evidence type="ECO:0000256" key="3">
    <source>
        <dbReference type="ARBA" id="ARBA00023159"/>
    </source>
</evidence>
<evidence type="ECO:0000256" key="2">
    <source>
        <dbReference type="ARBA" id="ARBA00023125"/>
    </source>
</evidence>
<sequence length="220" mass="25064">MGMHSCLILVPLFNRLDAHDLEKINPLVKHHDYKKGEQIFRPYDQKQLTIIAKGRMKVYQMSGSGREQLLRVVDTGNYEGEMALFGVENDSLFGEALQDTVVCTLDHQDFQKLLLMYPQISINLLETNAEKLSSAQHQAQFLVMDTIETRLASYLLNLAKANDGLTFELPMKMKELAGFLGTTPETLSRKFKLLKDEDVIERKRQSVTLLNPEKLGACFQ</sequence>
<dbReference type="GO" id="GO:0003700">
    <property type="term" value="F:DNA-binding transcription factor activity"/>
    <property type="evidence" value="ECO:0007669"/>
    <property type="project" value="TreeGrafter"/>
</dbReference>
<dbReference type="InterPro" id="IPR012318">
    <property type="entry name" value="HTH_CRP"/>
</dbReference>
<dbReference type="PRINTS" id="PR00034">
    <property type="entry name" value="HTHCRP"/>
</dbReference>
<dbReference type="PANTHER" id="PTHR24567">
    <property type="entry name" value="CRP FAMILY TRANSCRIPTIONAL REGULATORY PROTEIN"/>
    <property type="match status" value="1"/>
</dbReference>
<dbReference type="InterPro" id="IPR036390">
    <property type="entry name" value="WH_DNA-bd_sf"/>
</dbReference>
<dbReference type="InterPro" id="IPR000595">
    <property type="entry name" value="cNMP-bd_dom"/>
</dbReference>
<dbReference type="SMART" id="SM00419">
    <property type="entry name" value="HTH_CRP"/>
    <property type="match status" value="1"/>
</dbReference>
<keyword evidence="2" id="KW-0238">DNA-binding</keyword>
<dbReference type="CDD" id="cd00038">
    <property type="entry name" value="CAP_ED"/>
    <property type="match status" value="1"/>
</dbReference>
<name>A0A5K7WZW0_9BACL</name>
<dbReference type="SMART" id="SM00100">
    <property type="entry name" value="cNMP"/>
    <property type="match status" value="1"/>
</dbReference>
<feature type="domain" description="HTH crp-type" evidence="6">
    <location>
        <begin position="145"/>
        <end position="213"/>
    </location>
</feature>
<protein>
    <submittedName>
        <fullName evidence="7">Crp/Fnr family transcriptional regulator</fullName>
    </submittedName>
</protein>
<keyword evidence="3" id="KW-0010">Activator</keyword>
<dbReference type="Gene3D" id="1.10.10.10">
    <property type="entry name" value="Winged helix-like DNA-binding domain superfamily/Winged helix DNA-binding domain"/>
    <property type="match status" value="1"/>
</dbReference>
<evidence type="ECO:0000313" key="7">
    <source>
        <dbReference type="EMBL" id="BBN99957.1"/>
    </source>
</evidence>
<dbReference type="InterPro" id="IPR050397">
    <property type="entry name" value="Env_Response_Regulators"/>
</dbReference>
<dbReference type="SUPFAM" id="SSF51206">
    <property type="entry name" value="cAMP-binding domain-like"/>
    <property type="match status" value="1"/>
</dbReference>
<dbReference type="PROSITE" id="PS51063">
    <property type="entry name" value="HTH_CRP_2"/>
    <property type="match status" value="1"/>
</dbReference>
<dbReference type="GO" id="GO:0003677">
    <property type="term" value="F:DNA binding"/>
    <property type="evidence" value="ECO:0007669"/>
    <property type="project" value="UniProtKB-KW"/>
</dbReference>
<keyword evidence="4" id="KW-0804">Transcription</keyword>
<dbReference type="InterPro" id="IPR036388">
    <property type="entry name" value="WH-like_DNA-bd_sf"/>
</dbReference>
<dbReference type="RefSeq" id="WP_197737483.1">
    <property type="nucleotide sequence ID" value="NZ_AP021853.1"/>
</dbReference>
<dbReference type="CDD" id="cd00092">
    <property type="entry name" value="HTH_CRP"/>
    <property type="match status" value="1"/>
</dbReference>
<dbReference type="PROSITE" id="PS50042">
    <property type="entry name" value="CNMP_BINDING_3"/>
    <property type="match status" value="1"/>
</dbReference>
<dbReference type="AlphaFoldDB" id="A0A5K7WZW0"/>
<proteinExistence type="predicted"/>
<dbReference type="SUPFAM" id="SSF46785">
    <property type="entry name" value="Winged helix' DNA-binding domain"/>
    <property type="match status" value="1"/>
</dbReference>
<evidence type="ECO:0000313" key="8">
    <source>
        <dbReference type="Proteomes" id="UP000326951"/>
    </source>
</evidence>
<dbReference type="GO" id="GO:0005829">
    <property type="term" value="C:cytosol"/>
    <property type="evidence" value="ECO:0007669"/>
    <property type="project" value="TreeGrafter"/>
</dbReference>
<dbReference type="EMBL" id="AP021853">
    <property type="protein sequence ID" value="BBN99957.1"/>
    <property type="molecule type" value="Genomic_DNA"/>
</dbReference>
<evidence type="ECO:0000259" key="6">
    <source>
        <dbReference type="PROSITE" id="PS51063"/>
    </source>
</evidence>
<evidence type="ECO:0000256" key="1">
    <source>
        <dbReference type="ARBA" id="ARBA00023015"/>
    </source>
</evidence>
<accession>A0A5K7WZW0</accession>
<dbReference type="Pfam" id="PF00027">
    <property type="entry name" value="cNMP_binding"/>
    <property type="match status" value="1"/>
</dbReference>
<dbReference type="InterPro" id="IPR018490">
    <property type="entry name" value="cNMP-bd_dom_sf"/>
</dbReference>
<evidence type="ECO:0000259" key="5">
    <source>
        <dbReference type="PROSITE" id="PS50042"/>
    </source>
</evidence>
<dbReference type="Proteomes" id="UP000326951">
    <property type="component" value="Chromosome"/>
</dbReference>
<feature type="domain" description="Cyclic nucleotide-binding" evidence="5">
    <location>
        <begin position="12"/>
        <end position="131"/>
    </location>
</feature>